<sequence>MSTRLGAPAKSSLPVGLPLLGRLAGGDEIDGHLLGPSLGLPDFEDLLGLGFAREQAGLVEDVPVAIRENVFIAGIEAEKLKLTACFDLGPMLGAADPVQVFDQTFDPETVIVTPKEMR</sequence>
<dbReference type="EMBL" id="BSDI01000029">
    <property type="protein sequence ID" value="GLH99921.1"/>
    <property type="molecule type" value="Genomic_DNA"/>
</dbReference>
<comment type="caution">
    <text evidence="1">The sequence shown here is derived from an EMBL/GenBank/DDBJ whole genome shotgun (WGS) entry which is preliminary data.</text>
</comment>
<keyword evidence="2" id="KW-1185">Reference proteome</keyword>
<reference evidence="1" key="1">
    <citation type="submission" date="2022-12" db="EMBL/GenBank/DDBJ databases">
        <title>New Phytohabitans aurantiacus sp. RD004123 nov., an actinomycete isolated from soil.</title>
        <authorList>
            <person name="Triningsih D.W."/>
            <person name="Harunari E."/>
            <person name="Igarashi Y."/>
        </authorList>
    </citation>
    <scope>NUCLEOTIDE SEQUENCE</scope>
    <source>
        <strain evidence="1">RD004123</strain>
    </source>
</reference>
<evidence type="ECO:0000313" key="2">
    <source>
        <dbReference type="Proteomes" id="UP001144280"/>
    </source>
</evidence>
<proteinExistence type="predicted"/>
<evidence type="ECO:0000313" key="1">
    <source>
        <dbReference type="EMBL" id="GLH99921.1"/>
    </source>
</evidence>
<dbReference type="Proteomes" id="UP001144280">
    <property type="component" value="Unassembled WGS sequence"/>
</dbReference>
<name>A0ABQ5R226_9ACTN</name>
<accession>A0ABQ5R226</accession>
<protein>
    <submittedName>
        <fullName evidence="1">Uncharacterized protein</fullName>
    </submittedName>
</protein>
<organism evidence="1 2">
    <name type="scientific">Phytohabitans aurantiacus</name>
    <dbReference type="NCBI Taxonomy" id="3016789"/>
    <lineage>
        <taxon>Bacteria</taxon>
        <taxon>Bacillati</taxon>
        <taxon>Actinomycetota</taxon>
        <taxon>Actinomycetes</taxon>
        <taxon>Micromonosporales</taxon>
        <taxon>Micromonosporaceae</taxon>
    </lineage>
</organism>
<gene>
    <name evidence="1" type="ORF">Pa4123_51970</name>
</gene>